<dbReference type="GO" id="GO:0016491">
    <property type="term" value="F:oxidoreductase activity"/>
    <property type="evidence" value="ECO:0007669"/>
    <property type="project" value="InterPro"/>
</dbReference>
<dbReference type="Proteomes" id="UP000008136">
    <property type="component" value="Chromosome"/>
</dbReference>
<feature type="domain" description="Molybdopterin dinucleotide-binding" evidence="1">
    <location>
        <begin position="5"/>
        <end position="104"/>
    </location>
</feature>
<dbReference type="HOGENOM" id="CLU_123704_1_0_2"/>
<evidence type="ECO:0000313" key="2">
    <source>
        <dbReference type="EMBL" id="AEA46407.1"/>
    </source>
</evidence>
<keyword evidence="3" id="KW-1185">Reference proteome</keyword>
<dbReference type="OrthoDB" id="116806at2157"/>
<dbReference type="AlphaFoldDB" id="F2KPH6"/>
<dbReference type="GeneID" id="10393469"/>
<dbReference type="Gene3D" id="2.40.40.20">
    <property type="match status" value="1"/>
</dbReference>
<dbReference type="InterPro" id="IPR012040">
    <property type="entry name" value="Formylmethanofuran_DH_dsu"/>
</dbReference>
<dbReference type="eggNOG" id="arCOG02674">
    <property type="taxonomic scope" value="Archaea"/>
</dbReference>
<name>F2KPH6_ARCVS</name>
<reference evidence="2 3" key="1">
    <citation type="submission" date="2011-03" db="EMBL/GenBank/DDBJ databases">
        <title>The complete genome of Archaeoglobus veneficus SNP6.</title>
        <authorList>
            <consortium name="US DOE Joint Genome Institute (JGI-PGF)"/>
            <person name="Lucas S."/>
            <person name="Copeland A."/>
            <person name="Lapidus A."/>
            <person name="Bruce D."/>
            <person name="Goodwin L."/>
            <person name="Pitluck S."/>
            <person name="Kyrpides N."/>
            <person name="Mavromatis K."/>
            <person name="Pagani I."/>
            <person name="Ivanova N."/>
            <person name="Mikhailova N."/>
            <person name="Lu M."/>
            <person name="Detter J.C."/>
            <person name="Tapia R."/>
            <person name="Han C."/>
            <person name="Land M."/>
            <person name="Hauser L."/>
            <person name="Markowitz V."/>
            <person name="Cheng J.-F."/>
            <person name="Hugenholtz P."/>
            <person name="Woyke T."/>
            <person name="Wu D."/>
            <person name="Spring S."/>
            <person name="Brambilla E."/>
            <person name="Klenk H.-P."/>
            <person name="Eisen J.A."/>
        </authorList>
    </citation>
    <scope>NUCLEOTIDE SEQUENCE [LARGE SCALE GENOMIC DNA]</scope>
    <source>
        <strain>SNP6</strain>
    </source>
</reference>
<dbReference type="KEGG" id="ave:Arcve_0374"/>
<proteinExistence type="predicted"/>
<organism evidence="2 3">
    <name type="scientific">Archaeoglobus veneficus (strain DSM 11195 / SNP6)</name>
    <dbReference type="NCBI Taxonomy" id="693661"/>
    <lineage>
        <taxon>Archaea</taxon>
        <taxon>Methanobacteriati</taxon>
        <taxon>Methanobacteriota</taxon>
        <taxon>Archaeoglobi</taxon>
        <taxon>Archaeoglobales</taxon>
        <taxon>Archaeoglobaceae</taxon>
        <taxon>Archaeoglobus</taxon>
    </lineage>
</organism>
<dbReference type="Pfam" id="PF01568">
    <property type="entry name" value="Molydop_binding"/>
    <property type="match status" value="1"/>
</dbReference>
<accession>F2KPH6</accession>
<dbReference type="PIRSF" id="PIRSF015873">
    <property type="entry name" value="FwdD"/>
    <property type="match status" value="1"/>
</dbReference>
<dbReference type="InterPro" id="IPR006657">
    <property type="entry name" value="MoPterin_dinucl-bd_dom"/>
</dbReference>
<protein>
    <submittedName>
        <fullName evidence="2">Molybdopterin dinucleotide-binding region</fullName>
    </submittedName>
</protein>
<dbReference type="SUPFAM" id="SSF50692">
    <property type="entry name" value="ADC-like"/>
    <property type="match status" value="1"/>
</dbReference>
<evidence type="ECO:0000313" key="3">
    <source>
        <dbReference type="Proteomes" id="UP000008136"/>
    </source>
</evidence>
<dbReference type="RefSeq" id="WP_013683081.1">
    <property type="nucleotide sequence ID" value="NC_015320.1"/>
</dbReference>
<dbReference type="InterPro" id="IPR009010">
    <property type="entry name" value="Asp_de-COase-like_dom_sf"/>
</dbReference>
<evidence type="ECO:0000259" key="1">
    <source>
        <dbReference type="Pfam" id="PF01568"/>
    </source>
</evidence>
<sequence>MIEVIVITGRTTDQGMTIDEKLSNDYMKAVCYCEMNERDMSVIGVNEGDRVKIKTEFGEVVLYAKKAVTKDLELPEGVVFIPMGPYANQVVGKSNGSGTPQYKGIKGYVEATQEDVKPVEELIRVVK</sequence>
<dbReference type="GO" id="GO:0043546">
    <property type="term" value="F:molybdopterin cofactor binding"/>
    <property type="evidence" value="ECO:0007669"/>
    <property type="project" value="InterPro"/>
</dbReference>
<dbReference type="EMBL" id="CP002588">
    <property type="protein sequence ID" value="AEA46407.1"/>
    <property type="molecule type" value="Genomic_DNA"/>
</dbReference>
<dbReference type="STRING" id="693661.Arcve_0374"/>
<gene>
    <name evidence="2" type="ordered locus">Arcve_0374</name>
</gene>